<dbReference type="InterPro" id="IPR033428">
    <property type="entry name" value="DUF5118"/>
</dbReference>
<dbReference type="PANTHER" id="PTHR38478">
    <property type="entry name" value="PEPTIDASE M1A AND M12B"/>
    <property type="match status" value="1"/>
</dbReference>
<dbReference type="InterPro" id="IPR034032">
    <property type="entry name" value="Zn_MMP-like_bac"/>
</dbReference>
<evidence type="ECO:0000256" key="2">
    <source>
        <dbReference type="SAM" id="SignalP"/>
    </source>
</evidence>
<evidence type="ECO:0000259" key="4">
    <source>
        <dbReference type="Pfam" id="PF17148"/>
    </source>
</evidence>
<evidence type="ECO:0000259" key="3">
    <source>
        <dbReference type="Pfam" id="PF16313"/>
    </source>
</evidence>
<keyword evidence="7" id="KW-1185">Reference proteome</keyword>
<dbReference type="Proteomes" id="UP000192610">
    <property type="component" value="Unassembled WGS sequence"/>
</dbReference>
<feature type="domain" description="DUF5117" evidence="4">
    <location>
        <begin position="113"/>
        <end position="303"/>
    </location>
</feature>
<keyword evidence="2" id="KW-0732">Signal</keyword>
<feature type="chain" id="PRO_5010691423" description="Zinc-dependent metalloprotease" evidence="2">
    <location>
        <begin position="22"/>
        <end position="846"/>
    </location>
</feature>
<dbReference type="STRING" id="354355.SAMN05660816_02969"/>
<dbReference type="Pfam" id="PF17148">
    <property type="entry name" value="DUF5117"/>
    <property type="match status" value="1"/>
</dbReference>
<name>A0A1V9E9I9_9BACT</name>
<comment type="caution">
    <text evidence="6">The sequence shown here is derived from an EMBL/GenBank/DDBJ whole genome shotgun (WGS) entry which is preliminary data.</text>
</comment>
<sequence>MYKLKIIPIVLLMGVPVLGMAQKKGAATPPVAAKDTVPKVDSAKNTPPGAPKRYEDVITKKAITKTGMFRVHQIDETYFFEIPDSLLNRDILVVNRISKAPAGLRPYTAVFAGDEINENVIRFELGPFNRIFMKRMVFRDKSDDSTENGLYRAVINSSLQPIVATFPVKAFGGDKGAGKTYVLDVTSFLQTENEIVHFGPDARTGLKLGGVQTDKSYVSGLNAFPINVEVKMVRTYMPAGPGSTLPTTYEVNSSMVLLPKVPMKPRYYDPRVGFFARGVIDFDAEPQRVANRYFITRWRLEPKPEDREKYLHGELVEPQNPIIYYIDPATPKKWVPYLIAGVNDWQKAFEQAGFKNAIKALPAPENDSTWSIDDARHNVIVYKPSSIANASGPHVHDPRSGEIIETHINWYHNIMSLVHDWYMVQAGAIDARARKMEFDDELMGQLIRFVSSHEVGHTLGLMHNFGASSTVPVEKLRDKKWVEANGHTPSIMDYARFNYVAQPEDSITEKGIFPRIGAYDKWAIQFGYQWLPQFSNAEAETPYLNKQVIDSLNNNKHLFYGYEINASDPRSQSEDLGDDAIKASTYGIKNLQRILPKLSAWTRKPNEGYEGLQAADDALFRQYNTYMMHVLKSIGGRYTTPKSVEQSGPVFELVPYAKQKAAMKFLDTYLFHVPDWLANDTTFKLTGYNAELYFGTAQSNALGRLLGSGILNGLVKNEVDYKNEKVYTISEFLNDLKKSIWGELYTNKPIDINRRNLQRMYVDLSFNAFRAVNEIVGRNNGNGTQFYVNPDPTRNDVSGVMRAHLNDLRSDIKKAIPLQQGLAKAHLEDIVARIDRVFKDGVAMPK</sequence>
<evidence type="ECO:0000256" key="1">
    <source>
        <dbReference type="SAM" id="MobiDB-lite"/>
    </source>
</evidence>
<dbReference type="RefSeq" id="WP_081203197.1">
    <property type="nucleotide sequence ID" value="NZ_FOCZ01000005.1"/>
</dbReference>
<dbReference type="Pfam" id="PF17162">
    <property type="entry name" value="DUF5118"/>
    <property type="match status" value="1"/>
</dbReference>
<reference evidence="7" key="1">
    <citation type="submission" date="2016-04" db="EMBL/GenBank/DDBJ databases">
        <authorList>
            <person name="Chen L."/>
            <person name="Zhuang W."/>
            <person name="Wang G."/>
        </authorList>
    </citation>
    <scope>NUCLEOTIDE SEQUENCE [LARGE SCALE GENOMIC DNA]</scope>
    <source>
        <strain evidence="7">17621</strain>
    </source>
</reference>
<dbReference type="AlphaFoldDB" id="A0A1V9E9I9"/>
<feature type="region of interest" description="Disordered" evidence="1">
    <location>
        <begin position="31"/>
        <end position="51"/>
    </location>
</feature>
<dbReference type="Pfam" id="PF16313">
    <property type="entry name" value="DUF4953"/>
    <property type="match status" value="1"/>
</dbReference>
<dbReference type="OrthoDB" id="9776599at2"/>
<feature type="domain" description="DUF5118" evidence="5">
    <location>
        <begin position="51"/>
        <end position="99"/>
    </location>
</feature>
<dbReference type="InterPro" id="IPR024079">
    <property type="entry name" value="MetalloPept_cat_dom_sf"/>
</dbReference>
<evidence type="ECO:0000259" key="5">
    <source>
        <dbReference type="Pfam" id="PF17162"/>
    </source>
</evidence>
<dbReference type="EMBL" id="LVXG01000056">
    <property type="protein sequence ID" value="OQP42783.1"/>
    <property type="molecule type" value="Genomic_DNA"/>
</dbReference>
<evidence type="ECO:0000313" key="6">
    <source>
        <dbReference type="EMBL" id="OQP42783.1"/>
    </source>
</evidence>
<feature type="domain" description="EcxA zinc-binding" evidence="3">
    <location>
        <begin position="435"/>
        <end position="746"/>
    </location>
</feature>
<accession>A0A1V9E9I9</accession>
<gene>
    <name evidence="6" type="ORF">A4H97_11505</name>
</gene>
<feature type="signal peptide" evidence="2">
    <location>
        <begin position="1"/>
        <end position="21"/>
    </location>
</feature>
<dbReference type="CDD" id="cd04276">
    <property type="entry name" value="ZnMc_MMP_like_2"/>
    <property type="match status" value="1"/>
</dbReference>
<organism evidence="6 7">
    <name type="scientific">Niastella yeongjuensis</name>
    <dbReference type="NCBI Taxonomy" id="354355"/>
    <lineage>
        <taxon>Bacteria</taxon>
        <taxon>Pseudomonadati</taxon>
        <taxon>Bacteroidota</taxon>
        <taxon>Chitinophagia</taxon>
        <taxon>Chitinophagales</taxon>
        <taxon>Chitinophagaceae</taxon>
        <taxon>Niastella</taxon>
    </lineage>
</organism>
<dbReference type="SUPFAM" id="SSF55486">
    <property type="entry name" value="Metalloproteases ('zincins'), catalytic domain"/>
    <property type="match status" value="1"/>
</dbReference>
<proteinExistence type="predicted"/>
<dbReference type="InterPro" id="IPR033413">
    <property type="entry name" value="DUF5117"/>
</dbReference>
<dbReference type="Gene3D" id="3.40.390.10">
    <property type="entry name" value="Collagenase (Catalytic Domain)"/>
    <property type="match status" value="1"/>
</dbReference>
<evidence type="ECO:0008006" key="8">
    <source>
        <dbReference type="Google" id="ProtNLM"/>
    </source>
</evidence>
<dbReference type="InterPro" id="IPR032534">
    <property type="entry name" value="EcxA_zinc-bd"/>
</dbReference>
<protein>
    <recommendedName>
        <fullName evidence="8">Zinc-dependent metalloprotease</fullName>
    </recommendedName>
</protein>
<dbReference type="GO" id="GO:0008237">
    <property type="term" value="F:metallopeptidase activity"/>
    <property type="evidence" value="ECO:0007669"/>
    <property type="project" value="InterPro"/>
</dbReference>
<dbReference type="PANTHER" id="PTHR38478:SF1">
    <property type="entry name" value="ZINC DEPENDENT METALLOPROTEASE DOMAIN LIPOPROTEIN"/>
    <property type="match status" value="1"/>
</dbReference>
<evidence type="ECO:0000313" key="7">
    <source>
        <dbReference type="Proteomes" id="UP000192610"/>
    </source>
</evidence>